<gene>
    <name evidence="1" type="ORF">D3242_32350</name>
</gene>
<dbReference type="Proteomes" id="UP000275530">
    <property type="component" value="Unassembled WGS sequence"/>
</dbReference>
<evidence type="ECO:0000313" key="2">
    <source>
        <dbReference type="Proteomes" id="UP000275530"/>
    </source>
</evidence>
<sequence length="233" mass="25442">MNTDQPSAVFGRRGRESRVPAAPIGRTARPTRPVGHIVFLLGLTGLLLTVGAGIFWTLPGIGKANAEAARTEQKVVEIVNQPITHLPRSGSFTVFSPGWFHAGATKPDFNNVDIRTTQERLYEGHVTSDLNPTEMFIGSELEFNAMTKYFYTDQTLPKKRLSDTEMVEINGLYRVIGHDEQAALMRWLVISGLAVVGLCLASALLADRPNPAAPGGIDRKLRGKFTPSPPRPP</sequence>
<keyword evidence="2" id="KW-1185">Reference proteome</keyword>
<organism evidence="1 2">
    <name type="scientific">Mesorhizobium jarvisii</name>
    <dbReference type="NCBI Taxonomy" id="1777867"/>
    <lineage>
        <taxon>Bacteria</taxon>
        <taxon>Pseudomonadati</taxon>
        <taxon>Pseudomonadota</taxon>
        <taxon>Alphaproteobacteria</taxon>
        <taxon>Hyphomicrobiales</taxon>
        <taxon>Phyllobacteriaceae</taxon>
        <taxon>Mesorhizobium</taxon>
    </lineage>
</organism>
<comment type="caution">
    <text evidence="1">The sequence shown here is derived from an EMBL/GenBank/DDBJ whole genome shotgun (WGS) entry which is preliminary data.</text>
</comment>
<dbReference type="EMBL" id="QZXA01000021">
    <property type="protein sequence ID" value="RJT28462.1"/>
    <property type="molecule type" value="Genomic_DNA"/>
</dbReference>
<protein>
    <submittedName>
        <fullName evidence="1">Uncharacterized protein</fullName>
    </submittedName>
</protein>
<dbReference type="AlphaFoldDB" id="A0A6M7TAG3"/>
<name>A0A6M7TAG3_9HYPH</name>
<accession>A0A6M7TAG3</accession>
<proteinExistence type="predicted"/>
<reference evidence="1 2" key="1">
    <citation type="submission" date="2018-09" db="EMBL/GenBank/DDBJ databases">
        <title>Mesorhizobium carmichaelinearum sp. nov. isolated from Carmichaelinea spp. root nodules in New Zealand.</title>
        <authorList>
            <person name="De Meyer S.E."/>
        </authorList>
    </citation>
    <scope>NUCLEOTIDE SEQUENCE [LARGE SCALE GENOMIC DNA]</scope>
    <source>
        <strain evidence="1 2">LMG 28313</strain>
    </source>
</reference>
<evidence type="ECO:0000313" key="1">
    <source>
        <dbReference type="EMBL" id="RJT28462.1"/>
    </source>
</evidence>